<evidence type="ECO:0000313" key="7">
    <source>
        <dbReference type="EMBL" id="KAJ4958572.1"/>
    </source>
</evidence>
<dbReference type="InterPro" id="IPR002100">
    <property type="entry name" value="TF_MADSbox"/>
</dbReference>
<evidence type="ECO:0000313" key="8">
    <source>
        <dbReference type="Proteomes" id="UP001141806"/>
    </source>
</evidence>
<evidence type="ECO:0000256" key="1">
    <source>
        <dbReference type="ARBA" id="ARBA00004123"/>
    </source>
</evidence>
<evidence type="ECO:0000256" key="3">
    <source>
        <dbReference type="ARBA" id="ARBA00023125"/>
    </source>
</evidence>
<dbReference type="GO" id="GO:0000981">
    <property type="term" value="F:DNA-binding transcription factor activity, RNA polymerase II-specific"/>
    <property type="evidence" value="ECO:0007669"/>
    <property type="project" value="InterPro"/>
</dbReference>
<dbReference type="PROSITE" id="PS50066">
    <property type="entry name" value="MADS_BOX_2"/>
    <property type="match status" value="1"/>
</dbReference>
<dbReference type="SMART" id="SM00432">
    <property type="entry name" value="MADS"/>
    <property type="match status" value="1"/>
</dbReference>
<evidence type="ECO:0000256" key="5">
    <source>
        <dbReference type="ARBA" id="ARBA00023242"/>
    </source>
</evidence>
<sequence>MGKRKIGIELIEDKKKRIVAFFKRRKGLFHKASELQSFCNVQTAIVVFSPAGKPFASVSDASSMNVVIEKYLKNISSGDESFDAVAVTCEAEETKTVKQDGGFWWKTDKNCSIEDLLYLKNRLELLRENLRCRLNELTASSSSQ</sequence>
<evidence type="ECO:0000259" key="6">
    <source>
        <dbReference type="PROSITE" id="PS50066"/>
    </source>
</evidence>
<dbReference type="SUPFAM" id="SSF55455">
    <property type="entry name" value="SRF-like"/>
    <property type="match status" value="1"/>
</dbReference>
<protein>
    <recommendedName>
        <fullName evidence="6">MADS-box domain-containing protein</fullName>
    </recommendedName>
</protein>
<dbReference type="InterPro" id="IPR033897">
    <property type="entry name" value="SRF-like_MADS-box"/>
</dbReference>
<dbReference type="GO" id="GO:0005634">
    <property type="term" value="C:nucleus"/>
    <property type="evidence" value="ECO:0007669"/>
    <property type="project" value="UniProtKB-SubCell"/>
</dbReference>
<dbReference type="GO" id="GO:0046983">
    <property type="term" value="F:protein dimerization activity"/>
    <property type="evidence" value="ECO:0007669"/>
    <property type="project" value="InterPro"/>
</dbReference>
<dbReference type="PANTHER" id="PTHR11945">
    <property type="entry name" value="MADS BOX PROTEIN"/>
    <property type="match status" value="1"/>
</dbReference>
<dbReference type="OrthoDB" id="1896642at2759"/>
<dbReference type="Gene3D" id="3.40.1810.10">
    <property type="entry name" value="Transcription factor, MADS-box"/>
    <property type="match status" value="1"/>
</dbReference>
<dbReference type="Pfam" id="PF00319">
    <property type="entry name" value="SRF-TF"/>
    <property type="match status" value="1"/>
</dbReference>
<dbReference type="PANTHER" id="PTHR11945:SF629">
    <property type="entry name" value="OS02G0164450 PROTEIN"/>
    <property type="match status" value="1"/>
</dbReference>
<gene>
    <name evidence="7" type="ORF">NE237_025683</name>
</gene>
<comment type="subcellular location">
    <subcellularLocation>
        <location evidence="1">Nucleus</location>
    </subcellularLocation>
</comment>
<proteinExistence type="predicted"/>
<feature type="domain" description="MADS-box" evidence="6">
    <location>
        <begin position="1"/>
        <end position="61"/>
    </location>
</feature>
<keyword evidence="4" id="KW-0804">Transcription</keyword>
<evidence type="ECO:0000256" key="2">
    <source>
        <dbReference type="ARBA" id="ARBA00023015"/>
    </source>
</evidence>
<dbReference type="Proteomes" id="UP001141806">
    <property type="component" value="Unassembled WGS sequence"/>
</dbReference>
<dbReference type="AlphaFoldDB" id="A0A9Q0H6P7"/>
<keyword evidence="3" id="KW-0238">DNA-binding</keyword>
<comment type="caution">
    <text evidence="7">The sequence shown here is derived from an EMBL/GenBank/DDBJ whole genome shotgun (WGS) entry which is preliminary data.</text>
</comment>
<accession>A0A9Q0H6P7</accession>
<dbReference type="InterPro" id="IPR036879">
    <property type="entry name" value="TF_MADSbox_sf"/>
</dbReference>
<organism evidence="7 8">
    <name type="scientific">Protea cynaroides</name>
    <dbReference type="NCBI Taxonomy" id="273540"/>
    <lineage>
        <taxon>Eukaryota</taxon>
        <taxon>Viridiplantae</taxon>
        <taxon>Streptophyta</taxon>
        <taxon>Embryophyta</taxon>
        <taxon>Tracheophyta</taxon>
        <taxon>Spermatophyta</taxon>
        <taxon>Magnoliopsida</taxon>
        <taxon>Proteales</taxon>
        <taxon>Proteaceae</taxon>
        <taxon>Protea</taxon>
    </lineage>
</organism>
<name>A0A9Q0H6P7_9MAGN</name>
<evidence type="ECO:0000256" key="4">
    <source>
        <dbReference type="ARBA" id="ARBA00023163"/>
    </source>
</evidence>
<keyword evidence="2" id="KW-0805">Transcription regulation</keyword>
<dbReference type="PRINTS" id="PR00404">
    <property type="entry name" value="MADSDOMAIN"/>
</dbReference>
<dbReference type="GO" id="GO:0000978">
    <property type="term" value="F:RNA polymerase II cis-regulatory region sequence-specific DNA binding"/>
    <property type="evidence" value="ECO:0007669"/>
    <property type="project" value="TreeGrafter"/>
</dbReference>
<dbReference type="CDD" id="cd00266">
    <property type="entry name" value="MADS_SRF_like"/>
    <property type="match status" value="1"/>
</dbReference>
<dbReference type="GO" id="GO:0045944">
    <property type="term" value="P:positive regulation of transcription by RNA polymerase II"/>
    <property type="evidence" value="ECO:0007669"/>
    <property type="project" value="InterPro"/>
</dbReference>
<keyword evidence="5" id="KW-0539">Nucleus</keyword>
<reference evidence="7" key="1">
    <citation type="journal article" date="2023" name="Plant J.">
        <title>The genome of the king protea, Protea cynaroides.</title>
        <authorList>
            <person name="Chang J."/>
            <person name="Duong T.A."/>
            <person name="Schoeman C."/>
            <person name="Ma X."/>
            <person name="Roodt D."/>
            <person name="Barker N."/>
            <person name="Li Z."/>
            <person name="Van de Peer Y."/>
            <person name="Mizrachi E."/>
        </authorList>
    </citation>
    <scope>NUCLEOTIDE SEQUENCE</scope>
    <source>
        <tissue evidence="7">Young leaves</tissue>
    </source>
</reference>
<keyword evidence="8" id="KW-1185">Reference proteome</keyword>
<dbReference type="EMBL" id="JAMYWD010000010">
    <property type="protein sequence ID" value="KAJ4958572.1"/>
    <property type="molecule type" value="Genomic_DNA"/>
</dbReference>